<feature type="transmembrane region" description="Helical" evidence="2">
    <location>
        <begin position="356"/>
        <end position="375"/>
    </location>
</feature>
<feature type="transmembrane region" description="Helical" evidence="2">
    <location>
        <begin position="187"/>
        <end position="207"/>
    </location>
</feature>
<evidence type="ECO:0000313" key="3">
    <source>
        <dbReference type="EMBL" id="MBU5676437.1"/>
    </source>
</evidence>
<protein>
    <recommendedName>
        <fullName evidence="5">Na+/proline symporter</fullName>
    </recommendedName>
</protein>
<dbReference type="RefSeq" id="WP_216416206.1">
    <property type="nucleotide sequence ID" value="NZ_JAHLQK010000003.1"/>
</dbReference>
<dbReference type="PROSITE" id="PS50283">
    <property type="entry name" value="NA_SOLUT_SYMP_3"/>
    <property type="match status" value="1"/>
</dbReference>
<dbReference type="PANTHER" id="PTHR48086:SF10">
    <property type="entry name" value="AGR155CP"/>
    <property type="match status" value="1"/>
</dbReference>
<name>A0ABS6G1S2_9FIRM</name>
<feature type="transmembrane region" description="Helical" evidence="2">
    <location>
        <begin position="411"/>
        <end position="429"/>
    </location>
</feature>
<feature type="transmembrane region" description="Helical" evidence="2">
    <location>
        <begin position="381"/>
        <end position="404"/>
    </location>
</feature>
<feature type="transmembrane region" description="Helical" evidence="2">
    <location>
        <begin position="313"/>
        <end position="335"/>
    </location>
</feature>
<feature type="transmembrane region" description="Helical" evidence="2">
    <location>
        <begin position="121"/>
        <end position="148"/>
    </location>
</feature>
<dbReference type="Proteomes" id="UP000779508">
    <property type="component" value="Unassembled WGS sequence"/>
</dbReference>
<sequence>MISYFNIMALLALTVVTFTIIGVLYSRGKIETMDDFLTARGSTGSKILSATFLASFLGVFILFTPPEAGSIGGIITIIGYAIGVASLYFAFLVISPKIKAYLPEGSTLNDYALKRYGFKMYILTVLLSIFYMFVHLVAELTAIGLVAYELAEVPLLYTALFIGIGTLIYTAYGGLRASMFTDMIQMVLVVILLVVVTIGVIYYGGGIGEILGKATTNAPHLFDFKNWGGIEYGLTLCIGVFAANLFHQGYWQRVYAGKDDKTLRTSLITCILIALPIMMLTGLLGIVSTGLGVAESPSVALFSLVYKLFPSGLIIAVFMLALVLVMSTVDTLLNAMVATFTIDSQRIFKNIKKESLLTFARVMTVVLILPAILIASKGYSVLYLFFVADLVCAGVFFPLFFGLFNPHLTERIALAAAVLGVVSGVPFFVANKLLIAFALPVITSATICIIGSIITKQSNVSKNSLAPAKDH</sequence>
<dbReference type="InterPro" id="IPR001734">
    <property type="entry name" value="Na/solute_symporter"/>
</dbReference>
<feature type="transmembrane region" description="Helical" evidence="2">
    <location>
        <begin position="227"/>
        <end position="246"/>
    </location>
</feature>
<feature type="transmembrane region" description="Helical" evidence="2">
    <location>
        <begin position="435"/>
        <end position="454"/>
    </location>
</feature>
<gene>
    <name evidence="3" type="ORF">KQI88_08415</name>
</gene>
<comment type="caution">
    <text evidence="3">The sequence shown here is derived from an EMBL/GenBank/DDBJ whole genome shotgun (WGS) entry which is preliminary data.</text>
</comment>
<evidence type="ECO:0000256" key="1">
    <source>
        <dbReference type="RuleBase" id="RU362091"/>
    </source>
</evidence>
<keyword evidence="2" id="KW-0812">Transmembrane</keyword>
<dbReference type="Pfam" id="PF00474">
    <property type="entry name" value="SSF"/>
    <property type="match status" value="1"/>
</dbReference>
<evidence type="ECO:0000256" key="2">
    <source>
        <dbReference type="SAM" id="Phobius"/>
    </source>
</evidence>
<reference evidence="3 4" key="1">
    <citation type="submission" date="2021-06" db="EMBL/GenBank/DDBJ databases">
        <authorList>
            <person name="Sun Q."/>
            <person name="Li D."/>
        </authorList>
    </citation>
    <scope>NUCLEOTIDE SEQUENCE [LARGE SCALE GENOMIC DNA]</scope>
    <source>
        <strain evidence="3 4">MSJ-5</strain>
    </source>
</reference>
<feature type="transmembrane region" description="Helical" evidence="2">
    <location>
        <begin position="71"/>
        <end position="94"/>
    </location>
</feature>
<feature type="transmembrane region" description="Helical" evidence="2">
    <location>
        <begin position="6"/>
        <end position="26"/>
    </location>
</feature>
<dbReference type="InterPro" id="IPR050277">
    <property type="entry name" value="Sodium:Solute_Symporter"/>
</dbReference>
<proteinExistence type="inferred from homology"/>
<accession>A0ABS6G1S2</accession>
<feature type="transmembrane region" description="Helical" evidence="2">
    <location>
        <begin position="154"/>
        <end position="175"/>
    </location>
</feature>
<keyword evidence="2" id="KW-1133">Transmembrane helix</keyword>
<feature type="transmembrane region" description="Helical" evidence="2">
    <location>
        <begin position="267"/>
        <end position="293"/>
    </location>
</feature>
<dbReference type="PANTHER" id="PTHR48086">
    <property type="entry name" value="SODIUM/PROLINE SYMPORTER-RELATED"/>
    <property type="match status" value="1"/>
</dbReference>
<comment type="similarity">
    <text evidence="1">Belongs to the sodium:solute symporter (SSF) (TC 2.A.21) family.</text>
</comment>
<evidence type="ECO:0008006" key="5">
    <source>
        <dbReference type="Google" id="ProtNLM"/>
    </source>
</evidence>
<dbReference type="EMBL" id="JAHLQK010000003">
    <property type="protein sequence ID" value="MBU5676437.1"/>
    <property type="molecule type" value="Genomic_DNA"/>
</dbReference>
<evidence type="ECO:0000313" key="4">
    <source>
        <dbReference type="Proteomes" id="UP000779508"/>
    </source>
</evidence>
<keyword evidence="2" id="KW-0472">Membrane</keyword>
<keyword evidence="4" id="KW-1185">Reference proteome</keyword>
<feature type="transmembrane region" description="Helical" evidence="2">
    <location>
        <begin position="47"/>
        <end position="65"/>
    </location>
</feature>
<organism evidence="3 4">
    <name type="scientific">Alkaliphilus flagellatus</name>
    <dbReference type="NCBI Taxonomy" id="2841507"/>
    <lineage>
        <taxon>Bacteria</taxon>
        <taxon>Bacillati</taxon>
        <taxon>Bacillota</taxon>
        <taxon>Clostridia</taxon>
        <taxon>Peptostreptococcales</taxon>
        <taxon>Natronincolaceae</taxon>
        <taxon>Alkaliphilus</taxon>
    </lineage>
</organism>